<evidence type="ECO:0000313" key="1">
    <source>
        <dbReference type="EMBL" id="KZV87368.1"/>
    </source>
</evidence>
<evidence type="ECO:0000313" key="2">
    <source>
        <dbReference type="Proteomes" id="UP000077266"/>
    </source>
</evidence>
<reference evidence="1 2" key="1">
    <citation type="journal article" date="2016" name="Mol. Biol. Evol.">
        <title>Comparative Genomics of Early-Diverging Mushroom-Forming Fungi Provides Insights into the Origins of Lignocellulose Decay Capabilities.</title>
        <authorList>
            <person name="Nagy L.G."/>
            <person name="Riley R."/>
            <person name="Tritt A."/>
            <person name="Adam C."/>
            <person name="Daum C."/>
            <person name="Floudas D."/>
            <person name="Sun H."/>
            <person name="Yadav J.S."/>
            <person name="Pangilinan J."/>
            <person name="Larsson K.H."/>
            <person name="Matsuura K."/>
            <person name="Barry K."/>
            <person name="Labutti K."/>
            <person name="Kuo R."/>
            <person name="Ohm R.A."/>
            <person name="Bhattacharya S.S."/>
            <person name="Shirouzu T."/>
            <person name="Yoshinaga Y."/>
            <person name="Martin F.M."/>
            <person name="Grigoriev I.V."/>
            <person name="Hibbett D.S."/>
        </authorList>
    </citation>
    <scope>NUCLEOTIDE SEQUENCE [LARGE SCALE GENOMIC DNA]</scope>
    <source>
        <strain evidence="1 2">HHB12029</strain>
    </source>
</reference>
<dbReference type="Proteomes" id="UP000077266">
    <property type="component" value="Unassembled WGS sequence"/>
</dbReference>
<protein>
    <recommendedName>
        <fullName evidence="3">F-box domain-containing protein</fullName>
    </recommendedName>
</protein>
<dbReference type="AlphaFoldDB" id="A0A165ENT5"/>
<dbReference type="InterPro" id="IPR032675">
    <property type="entry name" value="LRR_dom_sf"/>
</dbReference>
<dbReference type="InParanoid" id="A0A165ENT5"/>
<dbReference type="OrthoDB" id="3181669at2759"/>
<dbReference type="SUPFAM" id="SSF52047">
    <property type="entry name" value="RNI-like"/>
    <property type="match status" value="1"/>
</dbReference>
<dbReference type="EMBL" id="KV426128">
    <property type="protein sequence ID" value="KZV87368.1"/>
    <property type="molecule type" value="Genomic_DNA"/>
</dbReference>
<keyword evidence="2" id="KW-1185">Reference proteome</keyword>
<gene>
    <name evidence="1" type="ORF">EXIGLDRAFT_840060</name>
</gene>
<proteinExistence type="predicted"/>
<sequence>MSDGQQAISLSVEDTVQALRRIDQQLDAARTLRAGLVDKLHRVSASIAELEVQRLTVERARGICPVHKLPHDVLAYLFRLASDDFIAAFTFDVSAKAPDTTHCSAFAFAIAAVCTHWRRIALDCSPLWAKIWFDMSNLRPTNRLREGEMAAWAGYLDTCLDRSRASPLYLYVSAIYPSQGARHETTASRSAMSKIVREAHRWRMCTFITPICGRGLWNLAFYLQSPTPLLERFVLDTRKDVAPPDDPALLPMANVLPFAPNLRELRLPASIGRYTIFSPMKTLEKLMLWDGDLIRSTDWNSIVHFLAQCPTIEEWTVGRTECYQVGDISLLTAPDSKIIMQDLTALYLLEHVTFELLQPLIDALSFPALRHLQLLSYTNTPSCHSLLRAITADNRIETLRVKCFEMVDLTDLFALLQHFPYLETVHIDGFEMEQPDIDMDKDAITGRWEVCPRLRSLTCLNSYPSDGTTVRAWLDLARTRAVRAPVELQETGPQVGELVLLEKIDFGDVTSPQSSVPVWLPIAIDAIIHGSTFVAPI</sequence>
<name>A0A165ENT5_EXIGL</name>
<accession>A0A165ENT5</accession>
<organism evidence="1 2">
    <name type="scientific">Exidia glandulosa HHB12029</name>
    <dbReference type="NCBI Taxonomy" id="1314781"/>
    <lineage>
        <taxon>Eukaryota</taxon>
        <taxon>Fungi</taxon>
        <taxon>Dikarya</taxon>
        <taxon>Basidiomycota</taxon>
        <taxon>Agaricomycotina</taxon>
        <taxon>Agaricomycetes</taxon>
        <taxon>Auriculariales</taxon>
        <taxon>Exidiaceae</taxon>
        <taxon>Exidia</taxon>
    </lineage>
</organism>
<dbReference type="Gene3D" id="3.80.10.10">
    <property type="entry name" value="Ribonuclease Inhibitor"/>
    <property type="match status" value="1"/>
</dbReference>
<evidence type="ECO:0008006" key="3">
    <source>
        <dbReference type="Google" id="ProtNLM"/>
    </source>
</evidence>